<dbReference type="EMBL" id="SPHZ02000009">
    <property type="protein sequence ID" value="KAF0900827.1"/>
    <property type="molecule type" value="Genomic_DNA"/>
</dbReference>
<dbReference type="AlphaFoldDB" id="A0A6G1CLA0"/>
<name>A0A6G1CLA0_9ORYZ</name>
<keyword evidence="2" id="KW-1185">Reference proteome</keyword>
<dbReference type="Proteomes" id="UP000479710">
    <property type="component" value="Unassembled WGS sequence"/>
</dbReference>
<protein>
    <submittedName>
        <fullName evidence="1">Uncharacterized protein</fullName>
    </submittedName>
</protein>
<reference evidence="1 2" key="1">
    <citation type="submission" date="2019-11" db="EMBL/GenBank/DDBJ databases">
        <title>Whole genome sequence of Oryza granulata.</title>
        <authorList>
            <person name="Li W."/>
        </authorList>
    </citation>
    <scope>NUCLEOTIDE SEQUENCE [LARGE SCALE GENOMIC DNA]</scope>
    <source>
        <strain evidence="2">cv. Menghai</strain>
        <tissue evidence="1">Leaf</tissue>
    </source>
</reference>
<organism evidence="1 2">
    <name type="scientific">Oryza meyeriana var. granulata</name>
    <dbReference type="NCBI Taxonomy" id="110450"/>
    <lineage>
        <taxon>Eukaryota</taxon>
        <taxon>Viridiplantae</taxon>
        <taxon>Streptophyta</taxon>
        <taxon>Embryophyta</taxon>
        <taxon>Tracheophyta</taxon>
        <taxon>Spermatophyta</taxon>
        <taxon>Magnoliopsida</taxon>
        <taxon>Liliopsida</taxon>
        <taxon>Poales</taxon>
        <taxon>Poaceae</taxon>
        <taxon>BOP clade</taxon>
        <taxon>Oryzoideae</taxon>
        <taxon>Oryzeae</taxon>
        <taxon>Oryzinae</taxon>
        <taxon>Oryza</taxon>
        <taxon>Oryza meyeriana</taxon>
    </lineage>
</organism>
<evidence type="ECO:0000313" key="2">
    <source>
        <dbReference type="Proteomes" id="UP000479710"/>
    </source>
</evidence>
<evidence type="ECO:0000313" key="1">
    <source>
        <dbReference type="EMBL" id="KAF0900827.1"/>
    </source>
</evidence>
<dbReference type="Gene3D" id="1.10.8.60">
    <property type="match status" value="1"/>
</dbReference>
<comment type="caution">
    <text evidence="1">The sequence shown here is derived from an EMBL/GenBank/DDBJ whole genome shotgun (WGS) entry which is preliminary data.</text>
</comment>
<proteinExistence type="predicted"/>
<accession>A0A6G1CLA0</accession>
<sequence>MMAPLAVTRKKLHHKFWLRGFTLKVDSLKEAAAFLAHFPHAKDNALDLLLDKLDKEPHNFSFLSSLPPCSWSARCGLHT</sequence>
<gene>
    <name evidence="1" type="ORF">E2562_035463</name>
</gene>